<dbReference type="AlphaFoldDB" id="A0A3M7RJR5"/>
<comment type="caution">
    <text evidence="1">The sequence shown here is derived from an EMBL/GenBank/DDBJ whole genome shotgun (WGS) entry which is preliminary data.</text>
</comment>
<reference evidence="1 2" key="1">
    <citation type="journal article" date="2018" name="Sci. Rep.">
        <title>Genomic signatures of local adaptation to the degree of environmental predictability in rotifers.</title>
        <authorList>
            <person name="Franch-Gras L."/>
            <person name="Hahn C."/>
            <person name="Garcia-Roger E.M."/>
            <person name="Carmona M.J."/>
            <person name="Serra M."/>
            <person name="Gomez A."/>
        </authorList>
    </citation>
    <scope>NUCLEOTIDE SEQUENCE [LARGE SCALE GENOMIC DNA]</scope>
    <source>
        <strain evidence="1">HYR1</strain>
    </source>
</reference>
<protein>
    <submittedName>
        <fullName evidence="1">Uncharacterized protein</fullName>
    </submittedName>
</protein>
<organism evidence="1 2">
    <name type="scientific">Brachionus plicatilis</name>
    <name type="common">Marine rotifer</name>
    <name type="synonym">Brachionus muelleri</name>
    <dbReference type="NCBI Taxonomy" id="10195"/>
    <lineage>
        <taxon>Eukaryota</taxon>
        <taxon>Metazoa</taxon>
        <taxon>Spiralia</taxon>
        <taxon>Gnathifera</taxon>
        <taxon>Rotifera</taxon>
        <taxon>Eurotatoria</taxon>
        <taxon>Monogononta</taxon>
        <taxon>Pseudotrocha</taxon>
        <taxon>Ploima</taxon>
        <taxon>Brachionidae</taxon>
        <taxon>Brachionus</taxon>
    </lineage>
</organism>
<accession>A0A3M7RJR5</accession>
<evidence type="ECO:0000313" key="1">
    <source>
        <dbReference type="EMBL" id="RNA23719.1"/>
    </source>
</evidence>
<keyword evidence="2" id="KW-1185">Reference proteome</keyword>
<proteinExistence type="predicted"/>
<sequence>MLTGQLKHGHGFSKLSGRIDPIAVDRFKSIQYSLVWLISSSKHALSSQLINFVLHNQIESDIQSSLDNTMCLGGKNGHRINQYLIKGLFNFNIIRTPHSFRARID</sequence>
<evidence type="ECO:0000313" key="2">
    <source>
        <dbReference type="Proteomes" id="UP000276133"/>
    </source>
</evidence>
<name>A0A3M7RJR5_BRAPC</name>
<dbReference type="EMBL" id="REGN01003233">
    <property type="protein sequence ID" value="RNA23719.1"/>
    <property type="molecule type" value="Genomic_DNA"/>
</dbReference>
<dbReference type="Proteomes" id="UP000276133">
    <property type="component" value="Unassembled WGS sequence"/>
</dbReference>
<gene>
    <name evidence="1" type="ORF">BpHYR1_050244</name>
</gene>